<keyword evidence="10" id="KW-1185">Reference proteome</keyword>
<feature type="domain" description="GHMP kinase N-terminal" evidence="6">
    <location>
        <begin position="148"/>
        <end position="220"/>
    </location>
</feature>
<proteinExistence type="inferred from homology"/>
<protein>
    <recommendedName>
        <fullName evidence="11">Galactokinase</fullName>
    </recommendedName>
</protein>
<dbReference type="PANTHER" id="PTHR10457">
    <property type="entry name" value="MEVALONATE KINASE/GALACTOKINASE"/>
    <property type="match status" value="1"/>
</dbReference>
<evidence type="ECO:0000256" key="4">
    <source>
        <dbReference type="ARBA" id="ARBA00022777"/>
    </source>
</evidence>
<dbReference type="InterPro" id="IPR019539">
    <property type="entry name" value="GalKase_N"/>
</dbReference>
<evidence type="ECO:0000256" key="2">
    <source>
        <dbReference type="ARBA" id="ARBA00022679"/>
    </source>
</evidence>
<dbReference type="FunFam" id="1.20.1440.340:FF:000002">
    <property type="entry name" value="Galactokinase"/>
    <property type="match status" value="1"/>
</dbReference>
<dbReference type="Proteomes" id="UP000823749">
    <property type="component" value="Chromosome 2"/>
</dbReference>
<dbReference type="EMBL" id="JACTNZ010000002">
    <property type="protein sequence ID" value="KAG5559805.1"/>
    <property type="molecule type" value="Genomic_DNA"/>
</dbReference>
<evidence type="ECO:0000259" key="6">
    <source>
        <dbReference type="Pfam" id="PF00288"/>
    </source>
</evidence>
<evidence type="ECO:0000259" key="7">
    <source>
        <dbReference type="Pfam" id="PF08544"/>
    </source>
</evidence>
<dbReference type="FunFam" id="3.30.230.10:FF:000046">
    <property type="entry name" value="galactokinase-like isoform X1"/>
    <property type="match status" value="1"/>
</dbReference>
<dbReference type="PROSITE" id="PS00106">
    <property type="entry name" value="GALACTOKINASE"/>
    <property type="match status" value="1"/>
</dbReference>
<feature type="domain" description="GHMP kinase C-terminal" evidence="7">
    <location>
        <begin position="487"/>
        <end position="540"/>
    </location>
</feature>
<comment type="similarity">
    <text evidence="1">Belongs to the GHMP kinase family. GalK subfamily.</text>
</comment>
<evidence type="ECO:0000313" key="9">
    <source>
        <dbReference type="EMBL" id="KAG5559805.1"/>
    </source>
</evidence>
<dbReference type="InterPro" id="IPR000705">
    <property type="entry name" value="Galactokinase"/>
</dbReference>
<dbReference type="InterPro" id="IPR006204">
    <property type="entry name" value="GHMP_kinase_N_dom"/>
</dbReference>
<dbReference type="Gene3D" id="3.30.70.3170">
    <property type="match status" value="2"/>
</dbReference>
<dbReference type="SUPFAM" id="SSF54211">
    <property type="entry name" value="Ribosomal protein S5 domain 2-like"/>
    <property type="match status" value="1"/>
</dbReference>
<dbReference type="InterPro" id="IPR014721">
    <property type="entry name" value="Ribsml_uS5_D2-typ_fold_subgr"/>
</dbReference>
<dbReference type="GO" id="GO:0005829">
    <property type="term" value="C:cytosol"/>
    <property type="evidence" value="ECO:0007669"/>
    <property type="project" value="TreeGrafter"/>
</dbReference>
<dbReference type="SUPFAM" id="SSF55060">
    <property type="entry name" value="GHMP Kinase, C-terminal domain"/>
    <property type="match status" value="2"/>
</dbReference>
<evidence type="ECO:0008006" key="11">
    <source>
        <dbReference type="Google" id="ProtNLM"/>
    </source>
</evidence>
<dbReference type="InterPro" id="IPR036554">
    <property type="entry name" value="GHMP_kinase_C_sf"/>
</dbReference>
<evidence type="ECO:0000256" key="5">
    <source>
        <dbReference type="ARBA" id="ARBA00022840"/>
    </source>
</evidence>
<dbReference type="InterPro" id="IPR019741">
    <property type="entry name" value="Galactokinase_CS"/>
</dbReference>
<reference evidence="9" key="1">
    <citation type="submission" date="2020-08" db="EMBL/GenBank/DDBJ databases">
        <title>Plant Genome Project.</title>
        <authorList>
            <person name="Zhang R.-G."/>
        </authorList>
    </citation>
    <scope>NUCLEOTIDE SEQUENCE</scope>
    <source>
        <strain evidence="9">WSP0</strain>
        <tissue evidence="9">Leaf</tissue>
    </source>
</reference>
<feature type="domain" description="Galactokinase N-terminal" evidence="8">
    <location>
        <begin position="38"/>
        <end position="86"/>
    </location>
</feature>
<dbReference type="GO" id="GO:0004335">
    <property type="term" value="F:galactokinase activity"/>
    <property type="evidence" value="ECO:0007669"/>
    <property type="project" value="InterPro"/>
</dbReference>
<dbReference type="Pfam" id="PF10509">
    <property type="entry name" value="GalKase_gal_bdg"/>
    <property type="match status" value="1"/>
</dbReference>
<dbReference type="PRINTS" id="PR00473">
    <property type="entry name" value="GALCTOKINASE"/>
</dbReference>
<evidence type="ECO:0000259" key="8">
    <source>
        <dbReference type="Pfam" id="PF10509"/>
    </source>
</evidence>
<dbReference type="InterPro" id="IPR020568">
    <property type="entry name" value="Ribosomal_Su5_D2-typ_SF"/>
</dbReference>
<dbReference type="Pfam" id="PF08544">
    <property type="entry name" value="GHMP_kinases_C"/>
    <property type="match status" value="1"/>
</dbReference>
<dbReference type="GO" id="GO:0006012">
    <property type="term" value="P:galactose metabolic process"/>
    <property type="evidence" value="ECO:0007669"/>
    <property type="project" value="InterPro"/>
</dbReference>
<keyword evidence="5" id="KW-0067">ATP-binding</keyword>
<keyword evidence="2" id="KW-0808">Transferase</keyword>
<dbReference type="AlphaFoldDB" id="A0AAV6L560"/>
<dbReference type="PANTHER" id="PTHR10457:SF7">
    <property type="entry name" value="GALACTOKINASE-RELATED"/>
    <property type="match status" value="1"/>
</dbReference>
<organism evidence="9 10">
    <name type="scientific">Rhododendron griersonianum</name>
    <dbReference type="NCBI Taxonomy" id="479676"/>
    <lineage>
        <taxon>Eukaryota</taxon>
        <taxon>Viridiplantae</taxon>
        <taxon>Streptophyta</taxon>
        <taxon>Embryophyta</taxon>
        <taxon>Tracheophyta</taxon>
        <taxon>Spermatophyta</taxon>
        <taxon>Magnoliopsida</taxon>
        <taxon>eudicotyledons</taxon>
        <taxon>Gunneridae</taxon>
        <taxon>Pentapetalae</taxon>
        <taxon>asterids</taxon>
        <taxon>Ericales</taxon>
        <taxon>Ericaceae</taxon>
        <taxon>Ericoideae</taxon>
        <taxon>Rhodoreae</taxon>
        <taxon>Rhododendron</taxon>
    </lineage>
</organism>
<dbReference type="Gene3D" id="1.20.1440.340">
    <property type="match status" value="1"/>
</dbReference>
<dbReference type="InterPro" id="IPR013750">
    <property type="entry name" value="GHMP_kinase_C_dom"/>
</dbReference>
<name>A0AAV6L560_9ERIC</name>
<dbReference type="Gene3D" id="3.30.230.10">
    <property type="match status" value="1"/>
</dbReference>
<keyword evidence="4" id="KW-0418">Kinase</keyword>
<gene>
    <name evidence="9" type="ORF">RHGRI_003184</name>
</gene>
<dbReference type="InterPro" id="IPR006203">
    <property type="entry name" value="GHMP_knse_ATP-bd_CS"/>
</dbReference>
<dbReference type="PROSITE" id="PS00627">
    <property type="entry name" value="GHMP_KINASES_ATP"/>
    <property type="match status" value="1"/>
</dbReference>
<comment type="caution">
    <text evidence="9">The sequence shown here is derived from an EMBL/GenBank/DDBJ whole genome shotgun (WGS) entry which is preliminary data.</text>
</comment>
<accession>A0AAV6L560</accession>
<keyword evidence="3" id="KW-0547">Nucleotide-binding</keyword>
<dbReference type="Pfam" id="PF00288">
    <property type="entry name" value="GHMP_kinases_N"/>
    <property type="match status" value="1"/>
</dbReference>
<sequence>MERNEELPIPIFSTLEPVYGHGPQLQEAQLRLDNLKSKFLQVYGHLPDIYARSPGRVNLIGEHIDYEGYSVLPMAIRQDSIVAIRKRDASESEKLLLIANVSEKYSLCTYPADPNQDIDLKNHRWGHYFICGYKGYYGYAKSKGLDVGVPVGLDVMIDGTVPTGSGLSSSAAFVCSSTIAIMAAFDVNFPKKELAQLTCESERHIGTQSGGMDQAISIMAKSGFAELIDFNPVHATDVPLPPGGSFVIAHSLAESNKAVTAATNYNNRVVECRLAAIVLGIKLGMEPQEAISKVKTLSDVEGLCISYAGSHGSSDPELAVKELLSEETYTAEDIEKITKENLISIFANSPTSLDVLKAAKCYKLYQRASHVYSEAKRVYAFKDTVSSNLRLRYCSEEEVLKKLGDLMNESHYSCSILYECRYFSTISNCYALDDTAPLHRNMEQLMLCYFVTMRAMMNYIYFVSSHDTNCLLKKLPLYLISFVSFAVISCPELEELVKVCRDNGALGARLTGAGWGGCAVALVKESIVPQFILNLKEQFYESRLVKGVIEKNDLGLYVFASKPSSGAAILKL</sequence>
<dbReference type="GO" id="GO:0005524">
    <property type="term" value="F:ATP binding"/>
    <property type="evidence" value="ECO:0007669"/>
    <property type="project" value="UniProtKB-KW"/>
</dbReference>
<evidence type="ECO:0000313" key="10">
    <source>
        <dbReference type="Proteomes" id="UP000823749"/>
    </source>
</evidence>
<dbReference type="PRINTS" id="PR00959">
    <property type="entry name" value="MEVGALKINASE"/>
</dbReference>
<evidence type="ECO:0000256" key="1">
    <source>
        <dbReference type="ARBA" id="ARBA00006566"/>
    </source>
</evidence>
<evidence type="ECO:0000256" key="3">
    <source>
        <dbReference type="ARBA" id="ARBA00022741"/>
    </source>
</evidence>